<comment type="caution">
    <text evidence="1">The sequence shown here is derived from an EMBL/GenBank/DDBJ whole genome shotgun (WGS) entry which is preliminary data.</text>
</comment>
<accession>A0AAI9TIU4</accession>
<dbReference type="AlphaFoldDB" id="A0AAI9TIU4"/>
<evidence type="ECO:0000313" key="1">
    <source>
        <dbReference type="EMBL" id="KAJ9487533.1"/>
    </source>
</evidence>
<reference evidence="1" key="1">
    <citation type="submission" date="2015-06" db="EMBL/GenBank/DDBJ databases">
        <authorList>
            <person name="Nguyen H."/>
        </authorList>
    </citation>
    <scope>NUCLEOTIDE SEQUENCE</scope>
    <source>
        <strain evidence="1">DAOM 180753</strain>
    </source>
</reference>
<gene>
    <name evidence="1" type="ORF">VN97_g5770</name>
</gene>
<organism evidence="1 2">
    <name type="scientific">Penicillium thymicola</name>
    <dbReference type="NCBI Taxonomy" id="293382"/>
    <lineage>
        <taxon>Eukaryota</taxon>
        <taxon>Fungi</taxon>
        <taxon>Dikarya</taxon>
        <taxon>Ascomycota</taxon>
        <taxon>Pezizomycotina</taxon>
        <taxon>Eurotiomycetes</taxon>
        <taxon>Eurotiomycetidae</taxon>
        <taxon>Eurotiales</taxon>
        <taxon>Aspergillaceae</taxon>
        <taxon>Penicillium</taxon>
    </lineage>
</organism>
<evidence type="ECO:0000313" key="2">
    <source>
        <dbReference type="Proteomes" id="UP001227192"/>
    </source>
</evidence>
<keyword evidence="2" id="KW-1185">Reference proteome</keyword>
<sequence>MSFGVDPTLCVDLQIVVLSNHIRKIGSCIKDANLNSIGGLAEWLRRLIRNQFCSQAQVRILQPSIRFPTGYQLGDTQKKTWGIPAKPAYIIIQF</sequence>
<reference evidence="1" key="2">
    <citation type="journal article" date="2016" name="Fungal Biol.">
        <title>Ochratoxin A production by Penicillium thymicola.</title>
        <authorList>
            <person name="Nguyen H.D.T."/>
            <person name="McMullin D.R."/>
            <person name="Ponomareva E."/>
            <person name="Riley R."/>
            <person name="Pomraning K.R."/>
            <person name="Baker S.E."/>
            <person name="Seifert K.A."/>
        </authorList>
    </citation>
    <scope>NUCLEOTIDE SEQUENCE</scope>
    <source>
        <strain evidence="1">DAOM 180753</strain>
    </source>
</reference>
<name>A0AAI9TIU4_PENTH</name>
<dbReference type="EMBL" id="LACB01000155">
    <property type="protein sequence ID" value="KAJ9487533.1"/>
    <property type="molecule type" value="Genomic_DNA"/>
</dbReference>
<dbReference type="Proteomes" id="UP001227192">
    <property type="component" value="Unassembled WGS sequence"/>
</dbReference>
<protein>
    <submittedName>
        <fullName evidence="1">Uncharacterized protein</fullName>
    </submittedName>
</protein>
<proteinExistence type="predicted"/>